<keyword evidence="2 6" id="KW-0812">Transmembrane</keyword>
<dbReference type="Gene3D" id="1.20.1740.10">
    <property type="entry name" value="Amino acid/polyamine transporter I"/>
    <property type="match status" value="1"/>
</dbReference>
<evidence type="ECO:0000256" key="6">
    <source>
        <dbReference type="SAM" id="Phobius"/>
    </source>
</evidence>
<dbReference type="AlphaFoldDB" id="A0A1H1VA49"/>
<name>A0A1H1VA49_9ACTN</name>
<feature type="transmembrane region" description="Helical" evidence="6">
    <location>
        <begin position="260"/>
        <end position="282"/>
    </location>
</feature>
<feature type="region of interest" description="Disordered" evidence="5">
    <location>
        <begin position="653"/>
        <end position="681"/>
    </location>
</feature>
<protein>
    <submittedName>
        <fullName evidence="7">Amino acid transporter</fullName>
    </submittedName>
</protein>
<evidence type="ECO:0000256" key="3">
    <source>
        <dbReference type="ARBA" id="ARBA00022989"/>
    </source>
</evidence>
<dbReference type="Proteomes" id="UP000198983">
    <property type="component" value="Chromosome I"/>
</dbReference>
<dbReference type="GO" id="GO:0022857">
    <property type="term" value="F:transmembrane transporter activity"/>
    <property type="evidence" value="ECO:0007669"/>
    <property type="project" value="InterPro"/>
</dbReference>
<evidence type="ECO:0000313" key="8">
    <source>
        <dbReference type="Proteomes" id="UP000198983"/>
    </source>
</evidence>
<feature type="transmembrane region" description="Helical" evidence="6">
    <location>
        <begin position="404"/>
        <end position="426"/>
    </location>
</feature>
<feature type="transmembrane region" description="Helical" evidence="6">
    <location>
        <begin position="50"/>
        <end position="83"/>
    </location>
</feature>
<feature type="transmembrane region" description="Helical" evidence="6">
    <location>
        <begin position="215"/>
        <end position="239"/>
    </location>
</feature>
<gene>
    <name evidence="7" type="ORF">SAMN04489717_3976</name>
</gene>
<feature type="transmembrane region" description="Helical" evidence="6">
    <location>
        <begin position="471"/>
        <end position="489"/>
    </location>
</feature>
<sequence length="681" mass="73443">MGLGDLGKRLLVGRKLRSTQLGETLLPKRVALPVFASDALSSVGYAPDEIFITLSAAGLAAYAFSWKIGIAVALVMLVVVASYRQTVQAYQSGGGDYEVASVNLGQSAGLTVASALLVDYVLTVAVSISSAAQYAATAIGSLQGHQTIVAVIATLFLMTMNLRGIRESGTAFAIPTYLFMFAILGMAAWGFVRLALGNLPEAESASLHVAPEPGYAHGLMGLAGVFLILRAFASGSAALTGVEAISNGVPAFRKPKGRNAATTLLMLAVVAITMGVGVNVLANLMHVRMAERPATQLLHADGTPVGPHYHQPPVISQLAAGIFDHFPIGFYVVAAVTGVILVLAANTAFNGFPVLGSILGRDGFLPRQLHTRGDRLAYSNGIILLAGFAIVLILAFRADVTRLIQLYIVGVFVSFTVSQTGMLRHWGRLLRTEQDPTARARMQRSRMVNAVGLVTTGLVLIIVLITKFSHGAWIALAAMAVLFMLMKGIRKHYDRVAAEIAIDTDEDMTLPSKVHAVVLVSKLHRPSLRAIAFARASRPDVLEAVTVDVDPEETARLVDEWDHRGIPVPLKVLASPYREITRPIVEYARSIRRASPRDIVMVYIPEYVVGRWWEQLLHNQSALRLKGRLLFTPGVLVTSVPYQLRSSRIAARREDSPWRAPGQVRRGGPGRAARERTGIRR</sequence>
<keyword evidence="8" id="KW-1185">Reference proteome</keyword>
<evidence type="ECO:0000256" key="2">
    <source>
        <dbReference type="ARBA" id="ARBA00022692"/>
    </source>
</evidence>
<evidence type="ECO:0000256" key="1">
    <source>
        <dbReference type="ARBA" id="ARBA00004141"/>
    </source>
</evidence>
<comment type="subcellular location">
    <subcellularLocation>
        <location evidence="1">Membrane</location>
        <topology evidence="1">Multi-pass membrane protein</topology>
    </subcellularLocation>
</comment>
<dbReference type="GO" id="GO:0016020">
    <property type="term" value="C:membrane"/>
    <property type="evidence" value="ECO:0007669"/>
    <property type="project" value="UniProtKB-SubCell"/>
</dbReference>
<feature type="transmembrane region" description="Helical" evidence="6">
    <location>
        <begin position="170"/>
        <end position="195"/>
    </location>
</feature>
<dbReference type="InterPro" id="IPR053153">
    <property type="entry name" value="APC_K+_Transporter"/>
</dbReference>
<reference evidence="7 8" key="1">
    <citation type="submission" date="2016-10" db="EMBL/GenBank/DDBJ databases">
        <authorList>
            <person name="de Groot N.N."/>
        </authorList>
    </citation>
    <scope>NUCLEOTIDE SEQUENCE [LARGE SCALE GENOMIC DNA]</scope>
    <source>
        <strain evidence="7 8">DSM 22024</strain>
    </source>
</reference>
<dbReference type="Pfam" id="PF13520">
    <property type="entry name" value="AA_permease_2"/>
    <property type="match status" value="1"/>
</dbReference>
<accession>A0A1H1VA49</accession>
<evidence type="ECO:0000256" key="4">
    <source>
        <dbReference type="ARBA" id="ARBA00023136"/>
    </source>
</evidence>
<dbReference type="EMBL" id="LT629732">
    <property type="protein sequence ID" value="SDS81642.1"/>
    <property type="molecule type" value="Genomic_DNA"/>
</dbReference>
<evidence type="ECO:0000256" key="5">
    <source>
        <dbReference type="SAM" id="MobiDB-lite"/>
    </source>
</evidence>
<feature type="transmembrane region" description="Helical" evidence="6">
    <location>
        <begin position="447"/>
        <end position="465"/>
    </location>
</feature>
<feature type="transmembrane region" description="Helical" evidence="6">
    <location>
        <begin position="376"/>
        <end position="398"/>
    </location>
</feature>
<feature type="transmembrane region" description="Helical" evidence="6">
    <location>
        <begin position="104"/>
        <end position="128"/>
    </location>
</feature>
<organism evidence="7 8">
    <name type="scientific">Actinopolymorpha singaporensis</name>
    <dbReference type="NCBI Taxonomy" id="117157"/>
    <lineage>
        <taxon>Bacteria</taxon>
        <taxon>Bacillati</taxon>
        <taxon>Actinomycetota</taxon>
        <taxon>Actinomycetes</taxon>
        <taxon>Propionibacteriales</taxon>
        <taxon>Actinopolymorphaceae</taxon>
        <taxon>Actinopolymorpha</taxon>
    </lineage>
</organism>
<dbReference type="PANTHER" id="PTHR47704">
    <property type="entry name" value="POTASSIUM TRANSPORTER KIMA"/>
    <property type="match status" value="1"/>
</dbReference>
<dbReference type="InterPro" id="IPR002293">
    <property type="entry name" value="AA/rel_permease1"/>
</dbReference>
<evidence type="ECO:0000313" key="7">
    <source>
        <dbReference type="EMBL" id="SDS81642.1"/>
    </source>
</evidence>
<dbReference type="PANTHER" id="PTHR47704:SF1">
    <property type="entry name" value="POTASSIUM TRANSPORTER KIMA"/>
    <property type="match status" value="1"/>
</dbReference>
<dbReference type="STRING" id="117157.SAMN04489717_3976"/>
<feature type="transmembrane region" description="Helical" evidence="6">
    <location>
        <begin position="328"/>
        <end position="355"/>
    </location>
</feature>
<keyword evidence="4 6" id="KW-0472">Membrane</keyword>
<dbReference type="OrthoDB" id="9759676at2"/>
<dbReference type="RefSeq" id="WP_092655112.1">
    <property type="nucleotide sequence ID" value="NZ_LT629732.1"/>
</dbReference>
<feature type="transmembrane region" description="Helical" evidence="6">
    <location>
        <begin position="134"/>
        <end position="158"/>
    </location>
</feature>
<proteinExistence type="predicted"/>
<feature type="compositionally biased region" description="Basic and acidic residues" evidence="5">
    <location>
        <begin position="672"/>
        <end position="681"/>
    </location>
</feature>
<keyword evidence="3 6" id="KW-1133">Transmembrane helix</keyword>